<dbReference type="EMBL" id="BARS01032054">
    <property type="protein sequence ID" value="GAG25118.1"/>
    <property type="molecule type" value="Genomic_DNA"/>
</dbReference>
<evidence type="ECO:0000313" key="2">
    <source>
        <dbReference type="EMBL" id="GAG25118.1"/>
    </source>
</evidence>
<keyword evidence="1" id="KW-0472">Membrane</keyword>
<name>X0WKU7_9ZZZZ</name>
<protein>
    <submittedName>
        <fullName evidence="2">Uncharacterized protein</fullName>
    </submittedName>
</protein>
<accession>X0WKU7</accession>
<reference evidence="2" key="1">
    <citation type="journal article" date="2014" name="Front. Microbiol.">
        <title>High frequency of phylogenetically diverse reductive dehalogenase-homologous genes in deep subseafloor sedimentary metagenomes.</title>
        <authorList>
            <person name="Kawai M."/>
            <person name="Futagami T."/>
            <person name="Toyoda A."/>
            <person name="Takaki Y."/>
            <person name="Nishi S."/>
            <person name="Hori S."/>
            <person name="Arai W."/>
            <person name="Tsubouchi T."/>
            <person name="Morono Y."/>
            <person name="Uchiyama I."/>
            <person name="Ito T."/>
            <person name="Fujiyama A."/>
            <person name="Inagaki F."/>
            <person name="Takami H."/>
        </authorList>
    </citation>
    <scope>NUCLEOTIDE SEQUENCE</scope>
    <source>
        <strain evidence="2">Expedition CK06-06</strain>
    </source>
</reference>
<comment type="caution">
    <text evidence="2">The sequence shown here is derived from an EMBL/GenBank/DDBJ whole genome shotgun (WGS) entry which is preliminary data.</text>
</comment>
<dbReference type="AlphaFoldDB" id="X0WKU7"/>
<feature type="transmembrane region" description="Helical" evidence="1">
    <location>
        <begin position="31"/>
        <end position="50"/>
    </location>
</feature>
<keyword evidence="1" id="KW-0812">Transmembrane</keyword>
<organism evidence="2">
    <name type="scientific">marine sediment metagenome</name>
    <dbReference type="NCBI Taxonomy" id="412755"/>
    <lineage>
        <taxon>unclassified sequences</taxon>
        <taxon>metagenomes</taxon>
        <taxon>ecological metagenomes</taxon>
    </lineage>
</organism>
<feature type="non-terminal residue" evidence="2">
    <location>
        <position position="61"/>
    </location>
</feature>
<evidence type="ECO:0000256" key="1">
    <source>
        <dbReference type="SAM" id="Phobius"/>
    </source>
</evidence>
<proteinExistence type="predicted"/>
<keyword evidence="1" id="KW-1133">Transmembrane helix</keyword>
<gene>
    <name evidence="2" type="ORF">S01H1_49798</name>
</gene>
<sequence length="61" mass="6905">MSVKKFLITSFYIIVLITSFFYLFIGKLNAGDLAIILIAMTLVTFILWNIDVISEIKGKFG</sequence>
<feature type="transmembrane region" description="Helical" evidence="1">
    <location>
        <begin position="7"/>
        <end position="25"/>
    </location>
</feature>